<keyword evidence="1" id="KW-0677">Repeat</keyword>
<feature type="region of interest" description="Disordered" evidence="5">
    <location>
        <begin position="1287"/>
        <end position="1306"/>
    </location>
</feature>
<gene>
    <name evidence="6" type="ORF">TrRE_jg1477</name>
</gene>
<dbReference type="PROSITE" id="PS50088">
    <property type="entry name" value="ANK_REPEAT"/>
    <property type="match status" value="7"/>
</dbReference>
<dbReference type="OrthoDB" id="195446at2759"/>
<dbReference type="InterPro" id="IPR002110">
    <property type="entry name" value="Ankyrin_rpt"/>
</dbReference>
<feature type="region of interest" description="Disordered" evidence="5">
    <location>
        <begin position="434"/>
        <end position="457"/>
    </location>
</feature>
<evidence type="ECO:0000256" key="3">
    <source>
        <dbReference type="PROSITE-ProRule" id="PRU00023"/>
    </source>
</evidence>
<dbReference type="PANTHER" id="PTHR24198">
    <property type="entry name" value="ANKYRIN REPEAT AND PROTEIN KINASE DOMAIN-CONTAINING PROTEIN"/>
    <property type="match status" value="1"/>
</dbReference>
<feature type="repeat" description="ANK" evidence="3">
    <location>
        <begin position="1111"/>
        <end position="1143"/>
    </location>
</feature>
<evidence type="ECO:0000313" key="7">
    <source>
        <dbReference type="Proteomes" id="UP001165082"/>
    </source>
</evidence>
<dbReference type="PANTHER" id="PTHR24198:SF165">
    <property type="entry name" value="ANKYRIN REPEAT-CONTAINING PROTEIN-RELATED"/>
    <property type="match status" value="1"/>
</dbReference>
<comment type="caution">
    <text evidence="6">The sequence shown here is derived from an EMBL/GenBank/DDBJ whole genome shotgun (WGS) entry which is preliminary data.</text>
</comment>
<sequence length="1323" mass="148640">GGGGVREGAPALEEKKKRKKGKKVGKGKKVVVKIGNGFDGSKTTSHSSGPPPSICSVLDQVGDLHAMMMNTENLGREEADVGGPGAGGADAAAGEGSNGKSLLSKTMDPKTILGFGAGFNAAKVQDSASEEVEVKVKKKMSKTVGFGKGIGAGAAARLLGRMSGRGKTLNRSHQKPAPPPPKPTDVTSAELHAVKWVVLRETYLDRLKSITEGMGETQVGKKRDVGGTFDGLLGLMRKVSLEVIDSIMHWRTLKEEQEGLENEVFVWAGVNYILKMCRDTEFLRGVPGLEEYLGLKLKRNPFVYFTRVDGSGGNLPGVPAIRRGKRNLPECLWDVDEGLVKVGNDALNEEMINYGDSYPDDEEDLEGGRGQGDEGDEGGVDEAMEVAKRTAADAHSFFGRLNRTSQLIHTSGSPLTSGGKEKVQSFRQLHAAATSPFKGSLGRSPHHAKSSPTKRGTKSIKDALFTLDGANRLIDEMKRTVETRDADVAKEGPIYDYWLVWKKWHWKQQNLKAMMEQKRRKLLRDIFYSWAGLAYRSIHAQRLAARALKKKRDALISVLPQTVAAEMIKSHFEAWRDLRKMMLKVRKFRKTHGAKFLGVCLGAWMHYTRIEYGVKRVRKVVMIDLIRDVFYRWRRGVQLRDFLLRERFDKRHKMTMAGEKWVRNAFREMKRFVYHKNRIVSTEKLVRRVRKFHAFNLWLRRITAHNIGFGHFLATLMVCILKTRKMLTFTPFKREEEERATFVSEIVYKRDEKDKKEIKHEAQEREEREKRVKEKLKDIKFVLGKDGELVEEEGTKKIFSLFARDRAARTINAAARNYVVRMRTYNSFEEQIKAVLTIEAWWLNTTKAIYNSSTSYEFEHFQAAIAIQRFCKVHVKCYKVLRETRRKTQFSAAVLQKSFRIHSKKKEEQNKNEMAEAIQKTFRRASLMKKMGKIDKDGNNTLLYAVKSANKDLLATLILKGWDIEVINHHGQNLVHVACSSDHANKTACIRLILDRMFDEECLKIVNAKDDEKRTPLHLACMKGNKEVILLLLEKGAKLVNYDKRGKTPLHYAVLNERFNNTRTLLDADFPVDAVDGDGQTAMHEAAALGNWRIGDLLFQAGASMDCYDSSRMAPLHYAVNNNNYKFAQMLLGRGAHPDICDSLGRSAIHIAVDNCNVKFLELLCKSYANVNIRDPDGNTPLHWAAQADARECIKLLLQYHADPMIVNGYNMPPRQVARQEGFEESAKLLLHGLTSAESEMDPMSMLMGGLGMDAPKVGGVKGGEGGGEQEEEDMYDLGELWQGGLTGEGKGKGEIRNTKGGANVPKFDFGGLQGQDVKKVVM</sequence>
<dbReference type="InterPro" id="IPR036770">
    <property type="entry name" value="Ankyrin_rpt-contain_sf"/>
</dbReference>
<dbReference type="Proteomes" id="UP001165082">
    <property type="component" value="Unassembled WGS sequence"/>
</dbReference>
<feature type="repeat" description="ANK" evidence="3">
    <location>
        <begin position="1177"/>
        <end position="1209"/>
    </location>
</feature>
<feature type="repeat" description="ANK" evidence="3">
    <location>
        <begin position="1144"/>
        <end position="1176"/>
    </location>
</feature>
<accession>A0A9W7AQE0</accession>
<feature type="repeat" description="ANK" evidence="3">
    <location>
        <begin position="1045"/>
        <end position="1077"/>
    </location>
</feature>
<keyword evidence="7" id="KW-1185">Reference proteome</keyword>
<reference evidence="6" key="1">
    <citation type="submission" date="2022-07" db="EMBL/GenBank/DDBJ databases">
        <title>Genome analysis of Parmales, a sister group of diatoms, reveals the evolutionary specialization of diatoms from phago-mixotrophs to photoautotrophs.</title>
        <authorList>
            <person name="Ban H."/>
            <person name="Sato S."/>
            <person name="Yoshikawa S."/>
            <person name="Kazumasa Y."/>
            <person name="Nakamura Y."/>
            <person name="Ichinomiya M."/>
            <person name="Saitoh K."/>
            <person name="Sato N."/>
            <person name="Blanc-Mathieu R."/>
            <person name="Endo H."/>
            <person name="Kuwata A."/>
            <person name="Ogata H."/>
        </authorList>
    </citation>
    <scope>NUCLEOTIDE SEQUENCE</scope>
</reference>
<feature type="compositionally biased region" description="Basic residues" evidence="5">
    <location>
        <begin position="16"/>
        <end position="28"/>
    </location>
</feature>
<evidence type="ECO:0000256" key="5">
    <source>
        <dbReference type="SAM" id="MobiDB-lite"/>
    </source>
</evidence>
<proteinExistence type="predicted"/>
<feature type="region of interest" description="Disordered" evidence="5">
    <location>
        <begin position="165"/>
        <end position="186"/>
    </location>
</feature>
<dbReference type="EMBL" id="BRXZ01001472">
    <property type="protein sequence ID" value="GMH72010.1"/>
    <property type="molecule type" value="Genomic_DNA"/>
</dbReference>
<feature type="coiled-coil region" evidence="4">
    <location>
        <begin position="748"/>
        <end position="779"/>
    </location>
</feature>
<feature type="repeat" description="ANK" evidence="3">
    <location>
        <begin position="1012"/>
        <end position="1044"/>
    </location>
</feature>
<organism evidence="6 7">
    <name type="scientific">Triparma retinervis</name>
    <dbReference type="NCBI Taxonomy" id="2557542"/>
    <lineage>
        <taxon>Eukaryota</taxon>
        <taxon>Sar</taxon>
        <taxon>Stramenopiles</taxon>
        <taxon>Ochrophyta</taxon>
        <taxon>Bolidophyceae</taxon>
        <taxon>Parmales</taxon>
        <taxon>Triparmaceae</taxon>
        <taxon>Triparma</taxon>
    </lineage>
</organism>
<feature type="repeat" description="ANK" evidence="3">
    <location>
        <begin position="1078"/>
        <end position="1110"/>
    </location>
</feature>
<protein>
    <recommendedName>
        <fullName evidence="8">ANK_REP_REGION domain-containing protein</fullName>
    </recommendedName>
</protein>
<evidence type="ECO:0000313" key="6">
    <source>
        <dbReference type="EMBL" id="GMH72010.1"/>
    </source>
</evidence>
<feature type="non-terminal residue" evidence="6">
    <location>
        <position position="1"/>
    </location>
</feature>
<dbReference type="SUPFAM" id="SSF48403">
    <property type="entry name" value="Ankyrin repeat"/>
    <property type="match status" value="1"/>
</dbReference>
<feature type="region of interest" description="Disordered" evidence="5">
    <location>
        <begin position="353"/>
        <end position="379"/>
    </location>
</feature>
<evidence type="ECO:0000256" key="1">
    <source>
        <dbReference type="ARBA" id="ARBA00022737"/>
    </source>
</evidence>
<keyword evidence="4" id="KW-0175">Coiled coil</keyword>
<keyword evidence="2 3" id="KW-0040">ANK repeat</keyword>
<feature type="region of interest" description="Disordered" evidence="5">
    <location>
        <begin position="1"/>
        <end position="28"/>
    </location>
</feature>
<evidence type="ECO:0000256" key="2">
    <source>
        <dbReference type="ARBA" id="ARBA00023043"/>
    </source>
</evidence>
<evidence type="ECO:0008006" key="8">
    <source>
        <dbReference type="Google" id="ProtNLM"/>
    </source>
</evidence>
<name>A0A9W7AQE0_9STRA</name>
<feature type="repeat" description="ANK" evidence="3">
    <location>
        <begin position="937"/>
        <end position="969"/>
    </location>
</feature>
<dbReference type="Gene3D" id="1.25.40.20">
    <property type="entry name" value="Ankyrin repeat-containing domain"/>
    <property type="match status" value="2"/>
</dbReference>
<feature type="region of interest" description="Disordered" evidence="5">
    <location>
        <begin position="78"/>
        <end position="102"/>
    </location>
</feature>
<dbReference type="Pfam" id="PF12796">
    <property type="entry name" value="Ank_2"/>
    <property type="match status" value="2"/>
</dbReference>
<evidence type="ECO:0000256" key="4">
    <source>
        <dbReference type="SAM" id="Coils"/>
    </source>
</evidence>
<dbReference type="PROSITE" id="PS50297">
    <property type="entry name" value="ANK_REP_REGION"/>
    <property type="match status" value="6"/>
</dbReference>
<dbReference type="SMART" id="SM00248">
    <property type="entry name" value="ANK"/>
    <property type="match status" value="8"/>
</dbReference>